<gene>
    <name evidence="2" type="ORF">HD597_012347</name>
</gene>
<comment type="caution">
    <text evidence="2">The sequence shown here is derived from an EMBL/GenBank/DDBJ whole genome shotgun (WGS) entry which is preliminary data.</text>
</comment>
<sequence length="83" mass="9308">MRSRRVAGPRDPAAKEEYNPYRFNAKSWDNSTGMYDMGFCNPDHAAIPQLTRNRLSERDTLPREADRRQGAMTCSAAGPSTTS</sequence>
<proteinExistence type="predicted"/>
<feature type="compositionally biased region" description="Basic and acidic residues" evidence="1">
    <location>
        <begin position="57"/>
        <end position="69"/>
    </location>
</feature>
<evidence type="ECO:0000256" key="1">
    <source>
        <dbReference type="SAM" id="MobiDB-lite"/>
    </source>
</evidence>
<accession>A0A9X2GX67</accession>
<evidence type="ECO:0000313" key="3">
    <source>
        <dbReference type="Proteomes" id="UP001139648"/>
    </source>
</evidence>
<dbReference type="RefSeq" id="WP_253758516.1">
    <property type="nucleotide sequence ID" value="NZ_JAMZEB010000002.1"/>
</dbReference>
<dbReference type="Proteomes" id="UP001139648">
    <property type="component" value="Unassembled WGS sequence"/>
</dbReference>
<keyword evidence="3" id="KW-1185">Reference proteome</keyword>
<name>A0A9X2GX67_9ACTN</name>
<protein>
    <submittedName>
        <fullName evidence="2">Uncharacterized protein</fullName>
    </submittedName>
</protein>
<feature type="region of interest" description="Disordered" evidence="1">
    <location>
        <begin position="57"/>
        <end position="83"/>
    </location>
</feature>
<dbReference type="EMBL" id="JAMZEB010000002">
    <property type="protein sequence ID" value="MCP2365327.1"/>
    <property type="molecule type" value="Genomic_DNA"/>
</dbReference>
<evidence type="ECO:0000313" key="2">
    <source>
        <dbReference type="EMBL" id="MCP2365327.1"/>
    </source>
</evidence>
<reference evidence="2" key="1">
    <citation type="submission" date="2022-06" db="EMBL/GenBank/DDBJ databases">
        <title>Sequencing the genomes of 1000 actinobacteria strains.</title>
        <authorList>
            <person name="Klenk H.-P."/>
        </authorList>
    </citation>
    <scope>NUCLEOTIDE SEQUENCE</scope>
    <source>
        <strain evidence="2">DSM 46694</strain>
    </source>
</reference>
<organism evidence="2 3">
    <name type="scientific">Nonomuraea thailandensis</name>
    <dbReference type="NCBI Taxonomy" id="1188745"/>
    <lineage>
        <taxon>Bacteria</taxon>
        <taxon>Bacillati</taxon>
        <taxon>Actinomycetota</taxon>
        <taxon>Actinomycetes</taxon>
        <taxon>Streptosporangiales</taxon>
        <taxon>Streptosporangiaceae</taxon>
        <taxon>Nonomuraea</taxon>
    </lineage>
</organism>
<dbReference type="AlphaFoldDB" id="A0A9X2GX67"/>